<dbReference type="InterPro" id="IPR001667">
    <property type="entry name" value="DDH_dom"/>
</dbReference>
<dbReference type="GO" id="GO:0046872">
    <property type="term" value="F:metal ion binding"/>
    <property type="evidence" value="ECO:0007669"/>
    <property type="project" value="UniProtKB-KW"/>
</dbReference>
<dbReference type="SMART" id="SM01131">
    <property type="entry name" value="DHHA2"/>
    <property type="match status" value="1"/>
</dbReference>
<gene>
    <name evidence="7" type="ORF">Pmani_030332</name>
</gene>
<comment type="caution">
    <text evidence="7">The sequence shown here is derived from an EMBL/GenBank/DDBJ whole genome shotgun (WGS) entry which is preliminary data.</text>
</comment>
<dbReference type="PANTHER" id="PTHR12112:SF39">
    <property type="entry name" value="EG:152A3.5 PROTEIN (FBGN0003116_PN PROTEIN)"/>
    <property type="match status" value="1"/>
</dbReference>
<dbReference type="Pfam" id="PF02833">
    <property type="entry name" value="DHHA2"/>
    <property type="match status" value="1"/>
</dbReference>
<keyword evidence="4" id="KW-0378">Hydrolase</keyword>
<comment type="similarity">
    <text evidence="2">Belongs to the PPase class C family. Prune subfamily.</text>
</comment>
<dbReference type="GO" id="GO:0005737">
    <property type="term" value="C:cytoplasm"/>
    <property type="evidence" value="ECO:0007669"/>
    <property type="project" value="InterPro"/>
</dbReference>
<protein>
    <recommendedName>
        <fullName evidence="6">DHHA2 domain-containing protein</fullName>
    </recommendedName>
</protein>
<evidence type="ECO:0000256" key="5">
    <source>
        <dbReference type="ARBA" id="ARBA00023211"/>
    </source>
</evidence>
<dbReference type="SUPFAM" id="SSF64182">
    <property type="entry name" value="DHH phosphoesterases"/>
    <property type="match status" value="1"/>
</dbReference>
<dbReference type="AlphaFoldDB" id="A0AAE1NY23"/>
<dbReference type="PANTHER" id="PTHR12112">
    <property type="entry name" value="BNIP - RELATED"/>
    <property type="match status" value="1"/>
</dbReference>
<evidence type="ECO:0000256" key="4">
    <source>
        <dbReference type="ARBA" id="ARBA00022801"/>
    </source>
</evidence>
<evidence type="ECO:0000259" key="6">
    <source>
        <dbReference type="SMART" id="SM01131"/>
    </source>
</evidence>
<reference evidence="7" key="1">
    <citation type="submission" date="2023-11" db="EMBL/GenBank/DDBJ databases">
        <title>Genome assemblies of two species of porcelain crab, Petrolisthes cinctipes and Petrolisthes manimaculis (Anomura: Porcellanidae).</title>
        <authorList>
            <person name="Angst P."/>
        </authorList>
    </citation>
    <scope>NUCLEOTIDE SEQUENCE</scope>
    <source>
        <strain evidence="7">PB745_02</strain>
        <tissue evidence="7">Gill</tissue>
    </source>
</reference>
<dbReference type="InterPro" id="IPR004097">
    <property type="entry name" value="DHHA2"/>
</dbReference>
<evidence type="ECO:0000313" key="8">
    <source>
        <dbReference type="Proteomes" id="UP001292094"/>
    </source>
</evidence>
<feature type="domain" description="DHHA2" evidence="6">
    <location>
        <begin position="217"/>
        <end position="360"/>
    </location>
</feature>
<sequence>MPPIIDFLHAVKKTLGCECPRSLHVVLGNEACDLDSAVSALVYAFLLHSIHKDKLVVPVLNIPARDYLLRTEVKHWLHKHNIQQNSLVFRDEIELTKTGGVGLELSLVDHNVLANTDSHLDPSVVFVLDHHKLERPPGSARVVVEPVGCCCTLVGEQLLDTNPSLLDHTTASLLHGTILLDTVNLNEAAKRVTPKDVQMIDSLETYISPSPHRDQIFQELTTAKKDVSDLTSEQLLRKDEKVVSGGGLTVGMASLPMMVQEYLARAGVSESLAEHSTSCHYDLIVLMGISISDQHVTRDLAIFSSDHSLREKLVSELRGAEGGVLQLMPQPSSVDHCEAFLQDNVGASRKVVLPLVRDWLSRM</sequence>
<dbReference type="InterPro" id="IPR038222">
    <property type="entry name" value="DHHA2_dom_sf"/>
</dbReference>
<keyword evidence="8" id="KW-1185">Reference proteome</keyword>
<name>A0AAE1NY23_9EUCA</name>
<dbReference type="EMBL" id="JAWZYT010003687">
    <property type="protein sequence ID" value="KAK4297232.1"/>
    <property type="molecule type" value="Genomic_DNA"/>
</dbReference>
<dbReference type="Proteomes" id="UP001292094">
    <property type="component" value="Unassembled WGS sequence"/>
</dbReference>
<organism evidence="7 8">
    <name type="scientific">Petrolisthes manimaculis</name>
    <dbReference type="NCBI Taxonomy" id="1843537"/>
    <lineage>
        <taxon>Eukaryota</taxon>
        <taxon>Metazoa</taxon>
        <taxon>Ecdysozoa</taxon>
        <taxon>Arthropoda</taxon>
        <taxon>Crustacea</taxon>
        <taxon>Multicrustacea</taxon>
        <taxon>Malacostraca</taxon>
        <taxon>Eumalacostraca</taxon>
        <taxon>Eucarida</taxon>
        <taxon>Decapoda</taxon>
        <taxon>Pleocyemata</taxon>
        <taxon>Anomura</taxon>
        <taxon>Galatheoidea</taxon>
        <taxon>Porcellanidae</taxon>
        <taxon>Petrolisthes</taxon>
    </lineage>
</organism>
<dbReference type="InterPro" id="IPR038763">
    <property type="entry name" value="DHH_sf"/>
</dbReference>
<keyword evidence="5" id="KW-0464">Manganese</keyword>
<dbReference type="Gene3D" id="3.10.310.20">
    <property type="entry name" value="DHHA2 domain"/>
    <property type="match status" value="1"/>
</dbReference>
<accession>A0AAE1NY23</accession>
<dbReference type="Gene3D" id="3.90.1640.10">
    <property type="entry name" value="inorganic pyrophosphatase (n-terminal core)"/>
    <property type="match status" value="1"/>
</dbReference>
<evidence type="ECO:0000256" key="1">
    <source>
        <dbReference type="ARBA" id="ARBA00001936"/>
    </source>
</evidence>
<dbReference type="GO" id="GO:0004309">
    <property type="term" value="F:exopolyphosphatase activity"/>
    <property type="evidence" value="ECO:0007669"/>
    <property type="project" value="TreeGrafter"/>
</dbReference>
<evidence type="ECO:0000313" key="7">
    <source>
        <dbReference type="EMBL" id="KAK4297232.1"/>
    </source>
</evidence>
<comment type="cofactor">
    <cofactor evidence="1">
        <name>Mn(2+)</name>
        <dbReference type="ChEBI" id="CHEBI:29035"/>
    </cofactor>
</comment>
<dbReference type="Pfam" id="PF01368">
    <property type="entry name" value="DHH"/>
    <property type="match status" value="1"/>
</dbReference>
<evidence type="ECO:0000256" key="3">
    <source>
        <dbReference type="ARBA" id="ARBA00022723"/>
    </source>
</evidence>
<keyword evidence="3" id="KW-0479">Metal-binding</keyword>
<proteinExistence type="inferred from homology"/>
<evidence type="ECO:0000256" key="2">
    <source>
        <dbReference type="ARBA" id="ARBA00010331"/>
    </source>
</evidence>